<protein>
    <submittedName>
        <fullName evidence="1">Uncharacterized protein</fullName>
    </submittedName>
</protein>
<dbReference type="AlphaFoldDB" id="A0A0C2MRP2"/>
<reference evidence="1 2" key="1">
    <citation type="journal article" date="2014" name="Genome Biol. Evol.">
        <title>The genome of the myxosporean Thelohanellus kitauei shows adaptations to nutrient acquisition within its fish host.</title>
        <authorList>
            <person name="Yang Y."/>
            <person name="Xiong J."/>
            <person name="Zhou Z."/>
            <person name="Huo F."/>
            <person name="Miao W."/>
            <person name="Ran C."/>
            <person name="Liu Y."/>
            <person name="Zhang J."/>
            <person name="Feng J."/>
            <person name="Wang M."/>
            <person name="Wang M."/>
            <person name="Wang L."/>
            <person name="Yao B."/>
        </authorList>
    </citation>
    <scope>NUCLEOTIDE SEQUENCE [LARGE SCALE GENOMIC DNA]</scope>
    <source>
        <strain evidence="1">Wuqing</strain>
    </source>
</reference>
<sequence length="174" mass="20234">MFGHKLRMPIESLKPSVENKLHDSAFDQKRFHDKGCNFREFKPDDDVWVKNEHSPGFWPGSILRKTSELTYEVRSQDRVLRKHADRLYAKMRNTKEHGDLIIPDQIDLEKGPQSETLDTGSVIIDEPETSVEYREKMDNPHLRRLTRATKVPSRQYDEITKAQGIDVIKGGESM</sequence>
<evidence type="ECO:0000313" key="2">
    <source>
        <dbReference type="Proteomes" id="UP000031668"/>
    </source>
</evidence>
<keyword evidence="2" id="KW-1185">Reference proteome</keyword>
<evidence type="ECO:0000313" key="1">
    <source>
        <dbReference type="EMBL" id="KII64417.1"/>
    </source>
</evidence>
<gene>
    <name evidence="1" type="ORF">RF11_11622</name>
</gene>
<comment type="caution">
    <text evidence="1">The sequence shown here is derived from an EMBL/GenBank/DDBJ whole genome shotgun (WGS) entry which is preliminary data.</text>
</comment>
<dbReference type="EMBL" id="JWZT01004276">
    <property type="protein sequence ID" value="KII64417.1"/>
    <property type="molecule type" value="Genomic_DNA"/>
</dbReference>
<name>A0A0C2MRP2_THEKT</name>
<organism evidence="1 2">
    <name type="scientific">Thelohanellus kitauei</name>
    <name type="common">Myxosporean</name>
    <dbReference type="NCBI Taxonomy" id="669202"/>
    <lineage>
        <taxon>Eukaryota</taxon>
        <taxon>Metazoa</taxon>
        <taxon>Cnidaria</taxon>
        <taxon>Myxozoa</taxon>
        <taxon>Myxosporea</taxon>
        <taxon>Bivalvulida</taxon>
        <taxon>Platysporina</taxon>
        <taxon>Myxobolidae</taxon>
        <taxon>Thelohanellus</taxon>
    </lineage>
</organism>
<accession>A0A0C2MRP2</accession>
<proteinExistence type="predicted"/>
<dbReference type="Proteomes" id="UP000031668">
    <property type="component" value="Unassembled WGS sequence"/>
</dbReference>